<feature type="transmembrane region" description="Helical" evidence="2">
    <location>
        <begin position="123"/>
        <end position="146"/>
    </location>
</feature>
<evidence type="ECO:0000313" key="5">
    <source>
        <dbReference type="EMBL" id="MDK4307082.1"/>
    </source>
</evidence>
<accession>A0AAP4BQL5</accession>
<feature type="transmembrane region" description="Helical" evidence="2">
    <location>
        <begin position="244"/>
        <end position="264"/>
    </location>
</feature>
<feature type="transmembrane region" description="Helical" evidence="2">
    <location>
        <begin position="43"/>
        <end position="63"/>
    </location>
</feature>
<dbReference type="InterPro" id="IPR012429">
    <property type="entry name" value="HGSNAT_cat"/>
</dbReference>
<sequence length="462" mass="50232">MKAAFRFDGIDLARGLAIVGMVFAHLGPTGFDGGVVADYTSTAFAGYPSALFAVLAGVSLGLFHERGADDPVRTRLATLVRGVILLVAGTLMSMVQSTIAIVLSTIAVIYLLLFWLPRCKTWVISVVIAVLATVSSVGFVLVDLVPFGFELFMPPYPVLAWLTYGAVGVLVHRFLVGNTKAQAIAVVPALLLAAVGFVIRVNNAAVFPYDPLADYTEPQFDKEPLVQLLLTQSFEPHTGLFGDLLASITCAIAVICLCCLLCQVRWANILAYPLRAVGAMALTTYVAHVFIAGFFMLGGIPLDAGKTFDISGTGPVQYSRVEPAEGSVHESTESENAAETDKPEKPDEINKPAKPDEPDPSFQRYQKIIQEADTWQEYDELTAEFWDGKSNGWVLGDDEFDPDELDVKDAGQIHNWATAAWNALGLIVFAAVWKAFFRRGPLEWVVARLINKAVLRKEVSMQ</sequence>
<feature type="transmembrane region" description="Helical" evidence="2">
    <location>
        <begin position="98"/>
        <end position="116"/>
    </location>
</feature>
<evidence type="ECO:0000259" key="4">
    <source>
        <dbReference type="Pfam" id="PF07786"/>
    </source>
</evidence>
<name>A0AAP4BQL5_9CORY</name>
<keyword evidence="2" id="KW-1133">Transmembrane helix</keyword>
<evidence type="ECO:0000259" key="3">
    <source>
        <dbReference type="Pfam" id="PF04235"/>
    </source>
</evidence>
<dbReference type="EMBL" id="JASNVH010000008">
    <property type="protein sequence ID" value="MDK4307082.1"/>
    <property type="molecule type" value="Genomic_DNA"/>
</dbReference>
<dbReference type="AlphaFoldDB" id="A0AAP4BQL5"/>
<evidence type="ECO:0000313" key="6">
    <source>
        <dbReference type="Proteomes" id="UP001224412"/>
    </source>
</evidence>
<reference evidence="5" key="1">
    <citation type="submission" date="2023-05" db="EMBL/GenBank/DDBJ databases">
        <title>Metabolic capabilities are highly conserved among human nasal-associated Corynebacterium species in pangenomic analyses.</title>
        <authorList>
            <person name="Tran T.H."/>
            <person name="Roberts A.Q."/>
            <person name="Escapa I.F."/>
            <person name="Gao W."/>
            <person name="Conlan S."/>
            <person name="Kong H."/>
            <person name="Segre J.A."/>
            <person name="Kelly M.S."/>
            <person name="Lemon K.P."/>
        </authorList>
    </citation>
    <scope>NUCLEOTIDE SEQUENCE</scope>
    <source>
        <strain evidence="5">KPL2773</strain>
    </source>
</reference>
<dbReference type="Pfam" id="PF04235">
    <property type="entry name" value="DUF418"/>
    <property type="match status" value="1"/>
</dbReference>
<evidence type="ECO:0000256" key="1">
    <source>
        <dbReference type="SAM" id="MobiDB-lite"/>
    </source>
</evidence>
<keyword evidence="2" id="KW-0472">Membrane</keyword>
<comment type="caution">
    <text evidence="5">The sequence shown here is derived from an EMBL/GenBank/DDBJ whole genome shotgun (WGS) entry which is preliminary data.</text>
</comment>
<dbReference type="RefSeq" id="WP_284599299.1">
    <property type="nucleotide sequence ID" value="NZ_JASNVH010000008.1"/>
</dbReference>
<proteinExistence type="predicted"/>
<organism evidence="5 6">
    <name type="scientific">Corynebacterium pseudodiphtheriticum</name>
    <dbReference type="NCBI Taxonomy" id="37637"/>
    <lineage>
        <taxon>Bacteria</taxon>
        <taxon>Bacillati</taxon>
        <taxon>Actinomycetota</taxon>
        <taxon>Actinomycetes</taxon>
        <taxon>Mycobacteriales</taxon>
        <taxon>Corynebacteriaceae</taxon>
        <taxon>Corynebacterium</taxon>
    </lineage>
</organism>
<feature type="transmembrane region" description="Helical" evidence="2">
    <location>
        <begin position="276"/>
        <end position="297"/>
    </location>
</feature>
<gene>
    <name evidence="5" type="ORF">QPX42_05935</name>
</gene>
<feature type="domain" description="Heparan-alpha-glucosaminide N-acetyltransferase catalytic" evidence="4">
    <location>
        <begin position="6"/>
        <end position="181"/>
    </location>
</feature>
<feature type="transmembrane region" description="Helical" evidence="2">
    <location>
        <begin position="183"/>
        <end position="201"/>
    </location>
</feature>
<feature type="transmembrane region" description="Helical" evidence="2">
    <location>
        <begin position="158"/>
        <end position="176"/>
    </location>
</feature>
<dbReference type="Proteomes" id="UP001224412">
    <property type="component" value="Unassembled WGS sequence"/>
</dbReference>
<keyword evidence="2" id="KW-0812">Transmembrane</keyword>
<feature type="transmembrane region" description="Helical" evidence="2">
    <location>
        <begin position="12"/>
        <end position="31"/>
    </location>
</feature>
<dbReference type="Pfam" id="PF07786">
    <property type="entry name" value="HGSNAT_cat"/>
    <property type="match status" value="1"/>
</dbReference>
<feature type="transmembrane region" description="Helical" evidence="2">
    <location>
        <begin position="75"/>
        <end position="92"/>
    </location>
</feature>
<feature type="region of interest" description="Disordered" evidence="1">
    <location>
        <begin position="322"/>
        <end position="361"/>
    </location>
</feature>
<feature type="domain" description="DUF418" evidence="3">
    <location>
        <begin position="237"/>
        <end position="296"/>
    </location>
</feature>
<dbReference type="InterPro" id="IPR007349">
    <property type="entry name" value="DUF418"/>
</dbReference>
<evidence type="ECO:0000256" key="2">
    <source>
        <dbReference type="SAM" id="Phobius"/>
    </source>
</evidence>
<protein>
    <submittedName>
        <fullName evidence="5">DUF418 domain-containing protein</fullName>
    </submittedName>
</protein>
<feature type="compositionally biased region" description="Basic and acidic residues" evidence="1">
    <location>
        <begin position="339"/>
        <end position="357"/>
    </location>
</feature>